<feature type="coiled-coil region" evidence="1">
    <location>
        <begin position="95"/>
        <end position="122"/>
    </location>
</feature>
<reference evidence="2 3" key="1">
    <citation type="submission" date="2019-02" db="EMBL/GenBank/DDBJ databases">
        <title>Deep-cultivation of Planctomycetes and their phenomic and genomic characterization uncovers novel biology.</title>
        <authorList>
            <person name="Wiegand S."/>
            <person name="Jogler M."/>
            <person name="Boedeker C."/>
            <person name="Pinto D."/>
            <person name="Vollmers J."/>
            <person name="Rivas-Marin E."/>
            <person name="Kohn T."/>
            <person name="Peeters S.H."/>
            <person name="Heuer A."/>
            <person name="Rast P."/>
            <person name="Oberbeckmann S."/>
            <person name="Bunk B."/>
            <person name="Jeske O."/>
            <person name="Meyerdierks A."/>
            <person name="Storesund J.E."/>
            <person name="Kallscheuer N."/>
            <person name="Luecker S."/>
            <person name="Lage O.M."/>
            <person name="Pohl T."/>
            <person name="Merkel B.J."/>
            <person name="Hornburger P."/>
            <person name="Mueller R.-W."/>
            <person name="Bruemmer F."/>
            <person name="Labrenz M."/>
            <person name="Spormann A.M."/>
            <person name="Op Den Camp H."/>
            <person name="Overmann J."/>
            <person name="Amann R."/>
            <person name="Jetten M.S.M."/>
            <person name="Mascher T."/>
            <person name="Medema M.H."/>
            <person name="Devos D.P."/>
            <person name="Kaster A.-K."/>
            <person name="Ovreas L."/>
            <person name="Rohde M."/>
            <person name="Galperin M.Y."/>
            <person name="Jogler C."/>
        </authorList>
    </citation>
    <scope>NUCLEOTIDE SEQUENCE [LARGE SCALE GENOMIC DNA]</scope>
    <source>
        <strain evidence="2 3">Pla22</strain>
    </source>
</reference>
<keyword evidence="3" id="KW-1185">Reference proteome</keyword>
<accession>A0A5C5WS53</accession>
<dbReference type="Proteomes" id="UP000316598">
    <property type="component" value="Unassembled WGS sequence"/>
</dbReference>
<organism evidence="2 3">
    <name type="scientific">Rubripirellula amarantea</name>
    <dbReference type="NCBI Taxonomy" id="2527999"/>
    <lineage>
        <taxon>Bacteria</taxon>
        <taxon>Pseudomonadati</taxon>
        <taxon>Planctomycetota</taxon>
        <taxon>Planctomycetia</taxon>
        <taxon>Pirellulales</taxon>
        <taxon>Pirellulaceae</taxon>
        <taxon>Rubripirellula</taxon>
    </lineage>
</organism>
<keyword evidence="1" id="KW-0175">Coiled coil</keyword>
<comment type="caution">
    <text evidence="2">The sequence shown here is derived from an EMBL/GenBank/DDBJ whole genome shotgun (WGS) entry which is preliminary data.</text>
</comment>
<dbReference type="RefSeq" id="WP_146513281.1">
    <property type="nucleotide sequence ID" value="NZ_SJPI01000001.1"/>
</dbReference>
<dbReference type="AlphaFoldDB" id="A0A5C5WS53"/>
<proteinExistence type="predicted"/>
<dbReference type="OrthoDB" id="259971at2"/>
<evidence type="ECO:0000313" key="2">
    <source>
        <dbReference type="EMBL" id="TWT52991.1"/>
    </source>
</evidence>
<gene>
    <name evidence="2" type="ORF">Pla22_06190</name>
</gene>
<sequence>MISKLSTAFAALCVATVITQMIVGGYLVGSGRLNSDNMTQVIALTNGIDITGQRLQQIMRASEDREQPDFDEILEARKLEGFDLEMRLQSQQSFRDELSTMLAELKNERDRFDNRVAAFRRELEEKREGIQKQGLRDVQRTLQSLDAVQAKEQLLIMYDDERVDDVVTIIQAMPTEKRKDIMAEFADKDEKIKLAEILRRISEGQPTTSLIDQAAAG</sequence>
<protein>
    <submittedName>
        <fullName evidence="2">Uncharacterized protein</fullName>
    </submittedName>
</protein>
<dbReference type="EMBL" id="SJPI01000001">
    <property type="protein sequence ID" value="TWT52991.1"/>
    <property type="molecule type" value="Genomic_DNA"/>
</dbReference>
<evidence type="ECO:0000313" key="3">
    <source>
        <dbReference type="Proteomes" id="UP000316598"/>
    </source>
</evidence>
<name>A0A5C5WS53_9BACT</name>
<evidence type="ECO:0000256" key="1">
    <source>
        <dbReference type="SAM" id="Coils"/>
    </source>
</evidence>